<organism evidence="3 4">
    <name type="scientific">Candidatus Nitrosymbiomonas proteolyticus</name>
    <dbReference type="NCBI Taxonomy" id="2608984"/>
    <lineage>
        <taxon>Bacteria</taxon>
        <taxon>Bacillati</taxon>
        <taxon>Armatimonadota</taxon>
        <taxon>Armatimonadota incertae sedis</taxon>
        <taxon>Candidatus Nitrosymbiomonas</taxon>
    </lineage>
</organism>
<evidence type="ECO:0000256" key="1">
    <source>
        <dbReference type="ARBA" id="ARBA00010945"/>
    </source>
</evidence>
<evidence type="ECO:0000313" key="4">
    <source>
        <dbReference type="Proteomes" id="UP000662873"/>
    </source>
</evidence>
<dbReference type="SUPFAM" id="SSF56672">
    <property type="entry name" value="DNA/RNA polymerases"/>
    <property type="match status" value="1"/>
</dbReference>
<name>A0A809RT51_9BACT</name>
<dbReference type="GO" id="GO:0003684">
    <property type="term" value="F:damaged DNA binding"/>
    <property type="evidence" value="ECO:0007669"/>
    <property type="project" value="InterPro"/>
</dbReference>
<dbReference type="PROSITE" id="PS50173">
    <property type="entry name" value="UMUC"/>
    <property type="match status" value="1"/>
</dbReference>
<dbReference type="EMBL" id="AP021858">
    <property type="protein sequence ID" value="BBO22892.1"/>
    <property type="molecule type" value="Genomic_DNA"/>
</dbReference>
<protein>
    <submittedName>
        <fullName evidence="3">DNA polymerase IV</fullName>
    </submittedName>
</protein>
<dbReference type="Pfam" id="PF00817">
    <property type="entry name" value="IMS"/>
    <property type="match status" value="1"/>
</dbReference>
<gene>
    <name evidence="3" type="ORF">NPRO_04870</name>
</gene>
<dbReference type="InterPro" id="IPR017961">
    <property type="entry name" value="DNA_pol_Y-fam_little_finger"/>
</dbReference>
<dbReference type="InterPro" id="IPR050116">
    <property type="entry name" value="DNA_polymerase-Y"/>
</dbReference>
<comment type="similarity">
    <text evidence="1">Belongs to the DNA polymerase type-Y family.</text>
</comment>
<dbReference type="GO" id="GO:0005829">
    <property type="term" value="C:cytosol"/>
    <property type="evidence" value="ECO:0007669"/>
    <property type="project" value="TreeGrafter"/>
</dbReference>
<dbReference type="GO" id="GO:0003887">
    <property type="term" value="F:DNA-directed DNA polymerase activity"/>
    <property type="evidence" value="ECO:0007669"/>
    <property type="project" value="TreeGrafter"/>
</dbReference>
<dbReference type="InterPro" id="IPR043128">
    <property type="entry name" value="Rev_trsase/Diguanyl_cyclase"/>
</dbReference>
<accession>A0A809RT51</accession>
<dbReference type="Gene3D" id="1.10.150.20">
    <property type="entry name" value="5' to 3' exonuclease, C-terminal subdomain"/>
    <property type="match status" value="1"/>
</dbReference>
<dbReference type="AlphaFoldDB" id="A0A809RT51"/>
<dbReference type="KEGG" id="npy:NPRO_04870"/>
<dbReference type="Proteomes" id="UP000662873">
    <property type="component" value="Chromosome"/>
</dbReference>
<dbReference type="GO" id="GO:0006281">
    <property type="term" value="P:DNA repair"/>
    <property type="evidence" value="ECO:0007669"/>
    <property type="project" value="InterPro"/>
</dbReference>
<dbReference type="InterPro" id="IPR043502">
    <property type="entry name" value="DNA/RNA_pol_sf"/>
</dbReference>
<evidence type="ECO:0000313" key="3">
    <source>
        <dbReference type="EMBL" id="BBO22892.1"/>
    </source>
</evidence>
<dbReference type="PANTHER" id="PTHR11076">
    <property type="entry name" value="DNA REPAIR POLYMERASE UMUC / TRANSFERASE FAMILY MEMBER"/>
    <property type="match status" value="1"/>
</dbReference>
<dbReference type="Pfam" id="PF11799">
    <property type="entry name" value="IMS_C"/>
    <property type="match status" value="1"/>
</dbReference>
<dbReference type="InterPro" id="IPR001126">
    <property type="entry name" value="UmuC"/>
</dbReference>
<reference evidence="3" key="1">
    <citation type="journal article" name="DNA Res.">
        <title>The physiological potential of anammox bacteria as revealed by their core genome structure.</title>
        <authorList>
            <person name="Okubo T."/>
            <person name="Toyoda A."/>
            <person name="Fukuhara K."/>
            <person name="Uchiyama I."/>
            <person name="Harigaya Y."/>
            <person name="Kuroiwa M."/>
            <person name="Suzuki T."/>
            <person name="Murakami Y."/>
            <person name="Suwa Y."/>
            <person name="Takami H."/>
        </authorList>
    </citation>
    <scope>NUCLEOTIDE SEQUENCE</scope>
    <source>
        <strain evidence="3">317325-2</strain>
    </source>
</reference>
<proteinExistence type="inferred from homology"/>
<dbReference type="Gene3D" id="3.30.70.270">
    <property type="match status" value="1"/>
</dbReference>
<dbReference type="Gene3D" id="3.40.1170.60">
    <property type="match status" value="1"/>
</dbReference>
<sequence>MHYILHLSALHFYSFVFTEIHSALRGAPFVVEEAKRVLDASPEALARGVRLGMRIAEARTLVKDCAIVERSEEALRPYKEAWLDVCAEFADVIEPESDDRAYLDLSAQPDPYLTARELRLALHDRTSMAFRGGMSSAKWLSRVVCEVAGHRFGSAEWVEECKTATLAPRDFVASLPLSLLTPLAPSTRERLRFLGYRTAGQVADLPQEVLREQFGEEAPLIRLCALGKGSAPVRALYPPRSVFARVSFDSPVEAEGGLLDAVRDLAEELGRKLTDSEQQGQRLNLRIEVESGAPEVRKRSFAKPLRDARSVECALQAILRERPQAPIVAMSARLPALQPARRTQSDFRYLSIPSERREVEPALHTIREQYGAKSVVHASDLSFPRRVKLLKLWRDATGWN</sequence>
<dbReference type="PANTHER" id="PTHR11076:SF33">
    <property type="entry name" value="DNA POLYMERASE KAPPA"/>
    <property type="match status" value="1"/>
</dbReference>
<dbReference type="GO" id="GO:0042276">
    <property type="term" value="P:error-prone translesion synthesis"/>
    <property type="evidence" value="ECO:0007669"/>
    <property type="project" value="TreeGrafter"/>
</dbReference>
<dbReference type="GO" id="GO:0009432">
    <property type="term" value="P:SOS response"/>
    <property type="evidence" value="ECO:0007669"/>
    <property type="project" value="TreeGrafter"/>
</dbReference>
<feature type="domain" description="UmuC" evidence="2">
    <location>
        <begin position="4"/>
        <end position="184"/>
    </location>
</feature>
<evidence type="ECO:0000259" key="2">
    <source>
        <dbReference type="PROSITE" id="PS50173"/>
    </source>
</evidence>